<feature type="domain" description="Expansin-like EG45" evidence="4">
    <location>
        <begin position="140"/>
        <end position="230"/>
    </location>
</feature>
<organism evidence="5 6">
    <name type="scientific">Fusarium torulosum</name>
    <dbReference type="NCBI Taxonomy" id="33205"/>
    <lineage>
        <taxon>Eukaryota</taxon>
        <taxon>Fungi</taxon>
        <taxon>Dikarya</taxon>
        <taxon>Ascomycota</taxon>
        <taxon>Pezizomycotina</taxon>
        <taxon>Sordariomycetes</taxon>
        <taxon>Hypocreomycetidae</taxon>
        <taxon>Hypocreales</taxon>
        <taxon>Nectriaceae</taxon>
        <taxon>Fusarium</taxon>
    </lineage>
</organism>
<feature type="region of interest" description="Disordered" evidence="2">
    <location>
        <begin position="86"/>
        <end position="127"/>
    </location>
</feature>
<accession>A0AAE8M8C8</accession>
<dbReference type="NCBIfam" id="NF041144">
    <property type="entry name" value="expansin_EXLX1"/>
    <property type="match status" value="1"/>
</dbReference>
<dbReference type="Gene3D" id="2.60.40.760">
    <property type="entry name" value="Expansin, cellulose-binding-like domain"/>
    <property type="match status" value="1"/>
</dbReference>
<evidence type="ECO:0000256" key="3">
    <source>
        <dbReference type="SAM" id="SignalP"/>
    </source>
</evidence>
<dbReference type="SUPFAM" id="SSF50685">
    <property type="entry name" value="Barwin-like endoglucanases"/>
    <property type="match status" value="1"/>
</dbReference>
<dbReference type="CDD" id="cd22271">
    <property type="entry name" value="DPBB_EXP_N-like"/>
    <property type="match status" value="1"/>
</dbReference>
<protein>
    <submittedName>
        <fullName evidence="5">Related to extracellular cellulase CelA/allergen Asp F7-like, putative</fullName>
    </submittedName>
</protein>
<dbReference type="Gene3D" id="2.40.40.10">
    <property type="entry name" value="RlpA-like domain"/>
    <property type="match status" value="1"/>
</dbReference>
<dbReference type="PANTHER" id="PTHR31836:SF21">
    <property type="entry name" value="EXPANSIN-LIKE PROTEIN 7"/>
    <property type="match status" value="1"/>
</dbReference>
<evidence type="ECO:0000256" key="2">
    <source>
        <dbReference type="SAM" id="MobiDB-lite"/>
    </source>
</evidence>
<keyword evidence="6" id="KW-1185">Reference proteome</keyword>
<dbReference type="InterPro" id="IPR051477">
    <property type="entry name" value="Expansin_CellWall"/>
</dbReference>
<evidence type="ECO:0000313" key="5">
    <source>
        <dbReference type="EMBL" id="SPJ76301.1"/>
    </source>
</evidence>
<reference evidence="5" key="1">
    <citation type="submission" date="2018-03" db="EMBL/GenBank/DDBJ databases">
        <authorList>
            <person name="Guldener U."/>
        </authorList>
    </citation>
    <scope>NUCLEOTIDE SEQUENCE</scope>
</reference>
<evidence type="ECO:0000313" key="6">
    <source>
        <dbReference type="Proteomes" id="UP001187734"/>
    </source>
</evidence>
<proteinExistence type="predicted"/>
<dbReference type="InterPro" id="IPR049818">
    <property type="entry name" value="Expansin_EXLX1-like"/>
</dbReference>
<sequence>MKFLLPILLAAPAVMGRACKVRPAHTVDPVYTQGSSAPENTAVVSEPIISEAPQLGYKKPSPAEQVESAISDAAPLHTTLAVQAVPKKAVKTTSKPKPKAASKPKTVSKPKTKPSNSGSSSSSKALGNGASVSGSSTFYGGNLSGGNCMFTTYTLPAGILGTAFSGQKWDNSANCGACIEVTGPSGTVKAMIVDKCPECDAGHLDLFPDAFKAVGGTDGIVKTSYKFVECGITTPLVLHNKEGTSANWFSIQVVNANEPVKSVEVSTDGGSTWKKTERKDYNFFENPAGFGSTSVDVKVTSSTGKTVVVNKVGVTAGAQYKAKANF</sequence>
<dbReference type="InterPro" id="IPR036749">
    <property type="entry name" value="Expansin_CBD_sf"/>
</dbReference>
<dbReference type="EMBL" id="ONZP01000193">
    <property type="protein sequence ID" value="SPJ76301.1"/>
    <property type="molecule type" value="Genomic_DNA"/>
</dbReference>
<dbReference type="SUPFAM" id="SSF49590">
    <property type="entry name" value="PHL pollen allergen"/>
    <property type="match status" value="1"/>
</dbReference>
<evidence type="ECO:0000259" key="4">
    <source>
        <dbReference type="PROSITE" id="PS50842"/>
    </source>
</evidence>
<feature type="compositionally biased region" description="Basic residues" evidence="2">
    <location>
        <begin position="88"/>
        <end position="112"/>
    </location>
</feature>
<dbReference type="InterPro" id="IPR007112">
    <property type="entry name" value="Expansin/allergen_DPBB_dom"/>
</dbReference>
<keyword evidence="1 3" id="KW-0732">Signal</keyword>
<feature type="signal peptide" evidence="3">
    <location>
        <begin position="1"/>
        <end position="18"/>
    </location>
</feature>
<gene>
    <name evidence="5" type="ORF">FTOL_06032</name>
</gene>
<name>A0AAE8M8C8_9HYPO</name>
<dbReference type="AlphaFoldDB" id="A0AAE8M8C8"/>
<feature type="compositionally biased region" description="Low complexity" evidence="2">
    <location>
        <begin position="113"/>
        <end position="127"/>
    </location>
</feature>
<dbReference type="InterPro" id="IPR036908">
    <property type="entry name" value="RlpA-like_sf"/>
</dbReference>
<dbReference type="PROSITE" id="PS50842">
    <property type="entry name" value="EXPANSIN_EG45"/>
    <property type="match status" value="1"/>
</dbReference>
<comment type="caution">
    <text evidence="5">The sequence shown here is derived from an EMBL/GenBank/DDBJ whole genome shotgun (WGS) entry which is preliminary data.</text>
</comment>
<dbReference type="PANTHER" id="PTHR31836">
    <property type="match status" value="1"/>
</dbReference>
<feature type="chain" id="PRO_5042040297" evidence="3">
    <location>
        <begin position="19"/>
        <end position="326"/>
    </location>
</feature>
<evidence type="ECO:0000256" key="1">
    <source>
        <dbReference type="ARBA" id="ARBA00022729"/>
    </source>
</evidence>
<dbReference type="Proteomes" id="UP001187734">
    <property type="component" value="Unassembled WGS sequence"/>
</dbReference>